<sequence length="162" mass="16852">MVTFAAKTLDNVNETVVSYEFKISNSSTQTIAYDFSSLNGAGLSVQFSAGHSGSLYPGQNVTVPCEINGGEADVASTMFQAGAAPLLTLGGQQVQFRFWTPGSQTTNQYINICGTNGFSIMEDTDSQNNATGNGFNIGLGGGGGSLTTENICIQVFNAGTSY</sequence>
<gene>
    <name evidence="1" type="ORF">EWV75_05245</name>
</gene>
<protein>
    <submittedName>
        <fullName evidence="1">Uncharacterized protein</fullName>
    </submittedName>
</protein>
<accession>A0A552JUE6</accession>
<proteinExistence type="predicted"/>
<dbReference type="EMBL" id="SFAT01000056">
    <property type="protein sequence ID" value="TRU99380.1"/>
    <property type="molecule type" value="Genomic_DNA"/>
</dbReference>
<evidence type="ECO:0000313" key="1">
    <source>
        <dbReference type="EMBL" id="TRU99380.1"/>
    </source>
</evidence>
<evidence type="ECO:0000313" key="2">
    <source>
        <dbReference type="Proteomes" id="UP000320523"/>
    </source>
</evidence>
<reference evidence="1 2" key="1">
    <citation type="submission" date="2019-01" db="EMBL/GenBank/DDBJ databases">
        <title>Coherence of Microcystis species and biogeography revealed through population genomics.</title>
        <authorList>
            <person name="Perez-Carrascal O.M."/>
            <person name="Terrat Y."/>
            <person name="Giani A."/>
            <person name="Fortin N."/>
            <person name="Tromas N."/>
            <person name="Shapiro B.J."/>
        </authorList>
    </citation>
    <scope>NUCLEOTIDE SEQUENCE [LARGE SCALE GENOMIC DNA]</scope>
    <source>
        <strain evidence="1">Mw_QC_S_20081001_S30D</strain>
    </source>
</reference>
<name>A0A552JUE6_9CHRO</name>
<dbReference type="AlphaFoldDB" id="A0A552JUE6"/>
<organism evidence="1 2">
    <name type="scientific">Microcystis wesenbergii Mw_QC_S_20081001_S30D</name>
    <dbReference type="NCBI Taxonomy" id="2486245"/>
    <lineage>
        <taxon>Bacteria</taxon>
        <taxon>Bacillati</taxon>
        <taxon>Cyanobacteriota</taxon>
        <taxon>Cyanophyceae</taxon>
        <taxon>Oscillatoriophycideae</taxon>
        <taxon>Chroococcales</taxon>
        <taxon>Microcystaceae</taxon>
        <taxon>Microcystis</taxon>
    </lineage>
</organism>
<dbReference type="Proteomes" id="UP000320523">
    <property type="component" value="Unassembled WGS sequence"/>
</dbReference>
<comment type="caution">
    <text evidence="1">The sequence shown here is derived from an EMBL/GenBank/DDBJ whole genome shotgun (WGS) entry which is preliminary data.</text>
</comment>